<dbReference type="EMBL" id="QNQT01000009">
    <property type="protein sequence ID" value="RDU35560.1"/>
    <property type="molecule type" value="Genomic_DNA"/>
</dbReference>
<feature type="transmembrane region" description="Helical" evidence="1">
    <location>
        <begin position="65"/>
        <end position="81"/>
    </location>
</feature>
<dbReference type="RefSeq" id="WP_115453344.1">
    <property type="nucleotide sequence ID" value="NZ_QNQT01000009.1"/>
</dbReference>
<proteinExistence type="predicted"/>
<evidence type="ECO:0000313" key="3">
    <source>
        <dbReference type="Proteomes" id="UP000257144"/>
    </source>
</evidence>
<dbReference type="OrthoDB" id="2380563at2"/>
<feature type="transmembrane region" description="Helical" evidence="1">
    <location>
        <begin position="218"/>
        <end position="237"/>
    </location>
</feature>
<feature type="transmembrane region" description="Helical" evidence="1">
    <location>
        <begin position="12"/>
        <end position="30"/>
    </location>
</feature>
<evidence type="ECO:0008006" key="4">
    <source>
        <dbReference type="Google" id="ProtNLM"/>
    </source>
</evidence>
<keyword evidence="1" id="KW-0812">Transmembrane</keyword>
<organism evidence="2 3">
    <name type="scientific">Neobacillus piezotolerans</name>
    <dbReference type="NCBI Taxonomy" id="2259171"/>
    <lineage>
        <taxon>Bacteria</taxon>
        <taxon>Bacillati</taxon>
        <taxon>Bacillota</taxon>
        <taxon>Bacilli</taxon>
        <taxon>Bacillales</taxon>
        <taxon>Bacillaceae</taxon>
        <taxon>Neobacillus</taxon>
    </lineage>
</organism>
<protein>
    <recommendedName>
        <fullName evidence="4">YwiC-like family protein</fullName>
    </recommendedName>
</protein>
<feature type="transmembrane region" description="Helical" evidence="1">
    <location>
        <begin position="36"/>
        <end position="53"/>
    </location>
</feature>
<feature type="transmembrane region" description="Helical" evidence="1">
    <location>
        <begin position="116"/>
        <end position="135"/>
    </location>
</feature>
<keyword evidence="1" id="KW-1133">Transmembrane helix</keyword>
<feature type="transmembrane region" description="Helical" evidence="1">
    <location>
        <begin position="175"/>
        <end position="198"/>
    </location>
</feature>
<accession>A0A3D8GM63</accession>
<feature type="transmembrane region" description="Helical" evidence="1">
    <location>
        <begin position="141"/>
        <end position="163"/>
    </location>
</feature>
<gene>
    <name evidence="2" type="ORF">DRW41_17650</name>
</gene>
<feature type="transmembrane region" description="Helical" evidence="1">
    <location>
        <begin position="87"/>
        <end position="104"/>
    </location>
</feature>
<comment type="caution">
    <text evidence="2">The sequence shown here is derived from an EMBL/GenBank/DDBJ whole genome shotgun (WGS) entry which is preliminary data.</text>
</comment>
<evidence type="ECO:0000256" key="1">
    <source>
        <dbReference type="SAM" id="Phobius"/>
    </source>
</evidence>
<name>A0A3D8GM63_9BACI</name>
<dbReference type="AlphaFoldDB" id="A0A3D8GM63"/>
<sequence>MKLFMPKQHGAWAMVIIPFWLGAISGGFLWEHIPFFFGWLLLYLATYPMLLLFKKKKLQFHAKWSLIYLIPAILLLMFPLVERPSVTLFGVMMLPFFTINAFFSSKNKDRALMNDFSAVFAFSLAGIASAYLHSGKVTEEAILVFIASSLFFIGSTFFVKTMIREKRSIQYKWISWCYHALVVAGWLVFGQWIVALAFIPSLARAIGFYGKNLTPKQIGIFEIINSAIFFILIASSLI</sequence>
<keyword evidence="3" id="KW-1185">Reference proteome</keyword>
<evidence type="ECO:0000313" key="2">
    <source>
        <dbReference type="EMBL" id="RDU35560.1"/>
    </source>
</evidence>
<keyword evidence="1" id="KW-0472">Membrane</keyword>
<dbReference type="Pfam" id="PF14256">
    <property type="entry name" value="YwiC"/>
    <property type="match status" value="1"/>
</dbReference>
<reference evidence="2 3" key="1">
    <citation type="submission" date="2018-07" db="EMBL/GenBank/DDBJ databases">
        <title>Bacillus sp. YLB-04 draft genome sequence.</title>
        <authorList>
            <person name="Yu L."/>
            <person name="Tang X."/>
        </authorList>
    </citation>
    <scope>NUCLEOTIDE SEQUENCE [LARGE SCALE GENOMIC DNA]</scope>
    <source>
        <strain evidence="2 3">YLB-04</strain>
    </source>
</reference>
<dbReference type="Proteomes" id="UP000257144">
    <property type="component" value="Unassembled WGS sequence"/>
</dbReference>
<dbReference type="InterPro" id="IPR025576">
    <property type="entry name" value="YwiC"/>
</dbReference>